<gene>
    <name evidence="1" type="ORF">JK232_02365</name>
</gene>
<dbReference type="RefSeq" id="WP_212588748.1">
    <property type="nucleotide sequence ID" value="NZ_JAERKB010000001.1"/>
</dbReference>
<comment type="caution">
    <text evidence="1">The sequence shown here is derived from an EMBL/GenBank/DDBJ whole genome shotgun (WGS) entry which is preliminary data.</text>
</comment>
<name>A0ABS5JEN2_9GAMM</name>
<organism evidence="1 2">
    <name type="scientific">Nissabacter archeti</name>
    <dbReference type="NCBI Taxonomy" id="1917880"/>
    <lineage>
        <taxon>Bacteria</taxon>
        <taxon>Pseudomonadati</taxon>
        <taxon>Pseudomonadota</taxon>
        <taxon>Gammaproteobacteria</taxon>
        <taxon>Enterobacterales</taxon>
        <taxon>Yersiniaceae</taxon>
        <taxon>Nissabacter</taxon>
    </lineage>
</organism>
<keyword evidence="2" id="KW-1185">Reference proteome</keyword>
<dbReference type="Proteomes" id="UP000680634">
    <property type="component" value="Unassembled WGS sequence"/>
</dbReference>
<proteinExistence type="predicted"/>
<reference evidence="1 2" key="1">
    <citation type="submission" date="2020-12" db="EMBL/GenBank/DDBJ databases">
        <authorList>
            <person name="Mcmullen J.G."/>
        </authorList>
    </citation>
    <scope>NUCLEOTIDE SEQUENCE [LARGE SCALE GENOMIC DNA]</scope>
    <source>
        <strain evidence="1 2">JGM97</strain>
    </source>
</reference>
<evidence type="ECO:0000313" key="2">
    <source>
        <dbReference type="Proteomes" id="UP000680634"/>
    </source>
</evidence>
<evidence type="ECO:0000313" key="1">
    <source>
        <dbReference type="EMBL" id="MBS0967728.1"/>
    </source>
</evidence>
<sequence>MMSNVISLEPYTAKARDIQTGKDFRDWLITTVASIKAADPASEDLKLDACEGIHKLFDVLIEATEHSSVYSQPQGRGKF</sequence>
<protein>
    <submittedName>
        <fullName evidence="1">Uncharacterized protein</fullName>
    </submittedName>
</protein>
<reference evidence="2" key="2">
    <citation type="submission" date="2023-07" db="EMBL/GenBank/DDBJ databases">
        <title>Genome-inferred correspondence between phylogeny and metabolic traits in the wild Drosophila gut microbiome.</title>
        <authorList>
            <person name="Bueno E."/>
            <person name="Blow F."/>
            <person name="Douglas A.E."/>
        </authorList>
    </citation>
    <scope>NUCLEOTIDE SEQUENCE [LARGE SCALE GENOMIC DNA]</scope>
    <source>
        <strain evidence="2">JGM97</strain>
    </source>
</reference>
<accession>A0ABS5JEN2</accession>
<dbReference type="EMBL" id="JAERKB010000001">
    <property type="protein sequence ID" value="MBS0967728.1"/>
    <property type="molecule type" value="Genomic_DNA"/>
</dbReference>